<dbReference type="SUPFAM" id="SSF54001">
    <property type="entry name" value="Cysteine proteinases"/>
    <property type="match status" value="1"/>
</dbReference>
<gene>
    <name evidence="3" type="ORF">CISIN_1g0369102mg</name>
</gene>
<dbReference type="Proteomes" id="UP000027120">
    <property type="component" value="Unassembled WGS sequence"/>
</dbReference>
<feature type="domain" description="Cathepsin propeptide inhibitor" evidence="2">
    <location>
        <begin position="62"/>
        <end position="108"/>
    </location>
</feature>
<accession>A0A067G2T5</accession>
<evidence type="ECO:0000256" key="1">
    <source>
        <dbReference type="SAM" id="SignalP"/>
    </source>
</evidence>
<feature type="non-terminal residue" evidence="3">
    <location>
        <position position="108"/>
    </location>
</feature>
<dbReference type="AlphaFoldDB" id="A0A067G2T5"/>
<dbReference type="InterPro" id="IPR013201">
    <property type="entry name" value="Prot_inhib_I29"/>
</dbReference>
<dbReference type="STRING" id="2711.A0A067G2T5"/>
<proteinExistence type="predicted"/>
<feature type="chain" id="PRO_5001637624" description="Cathepsin propeptide inhibitor domain-containing protein" evidence="1">
    <location>
        <begin position="26"/>
        <end position="108"/>
    </location>
</feature>
<evidence type="ECO:0000259" key="2">
    <source>
        <dbReference type="Pfam" id="PF08246"/>
    </source>
</evidence>
<protein>
    <recommendedName>
        <fullName evidence="2">Cathepsin propeptide inhibitor domain-containing protein</fullName>
    </recommendedName>
</protein>
<evidence type="ECO:0000313" key="3">
    <source>
        <dbReference type="EMBL" id="KDO73908.1"/>
    </source>
</evidence>
<keyword evidence="1" id="KW-0732">Signal</keyword>
<dbReference type="EMBL" id="KK784885">
    <property type="protein sequence ID" value="KDO73908.1"/>
    <property type="molecule type" value="Genomic_DNA"/>
</dbReference>
<evidence type="ECO:0000313" key="4">
    <source>
        <dbReference type="Proteomes" id="UP000027120"/>
    </source>
</evidence>
<dbReference type="InterPro" id="IPR038765">
    <property type="entry name" value="Papain-like_cys_pep_sf"/>
</dbReference>
<feature type="signal peptide" evidence="1">
    <location>
        <begin position="1"/>
        <end position="25"/>
    </location>
</feature>
<keyword evidence="4" id="KW-1185">Reference proteome</keyword>
<name>A0A067G2T5_CITSI</name>
<organism evidence="3 4">
    <name type="scientific">Citrus sinensis</name>
    <name type="common">Sweet orange</name>
    <name type="synonym">Citrus aurantium var. sinensis</name>
    <dbReference type="NCBI Taxonomy" id="2711"/>
    <lineage>
        <taxon>Eukaryota</taxon>
        <taxon>Viridiplantae</taxon>
        <taxon>Streptophyta</taxon>
        <taxon>Embryophyta</taxon>
        <taxon>Tracheophyta</taxon>
        <taxon>Spermatophyta</taxon>
        <taxon>Magnoliopsida</taxon>
        <taxon>eudicotyledons</taxon>
        <taxon>Gunneridae</taxon>
        <taxon>Pentapetalae</taxon>
        <taxon>rosids</taxon>
        <taxon>malvids</taxon>
        <taxon>Sapindales</taxon>
        <taxon>Rutaceae</taxon>
        <taxon>Aurantioideae</taxon>
        <taxon>Citrus</taxon>
    </lineage>
</organism>
<dbReference type="Gene3D" id="1.10.287.2250">
    <property type="match status" value="1"/>
</dbReference>
<reference evidence="3 4" key="1">
    <citation type="submission" date="2014-04" db="EMBL/GenBank/DDBJ databases">
        <authorList>
            <consortium name="International Citrus Genome Consortium"/>
            <person name="Gmitter F."/>
            <person name="Chen C."/>
            <person name="Farmerie W."/>
            <person name="Harkins T."/>
            <person name="Desany B."/>
            <person name="Mohiuddin M."/>
            <person name="Kodira C."/>
            <person name="Borodovsky M."/>
            <person name="Lomsadze A."/>
            <person name="Burns P."/>
            <person name="Jenkins J."/>
            <person name="Prochnik S."/>
            <person name="Shu S."/>
            <person name="Chapman J."/>
            <person name="Pitluck S."/>
            <person name="Schmutz J."/>
            <person name="Rokhsar D."/>
        </authorList>
    </citation>
    <scope>NUCLEOTIDE SEQUENCE</scope>
</reference>
<sequence length="108" mass="11893">MARPVQLVSSVILLLCCAAAASASASSFDDSNPIRLVSSDGLRDFETSVLQVIGQARHALSFARFARRYGKIYESVEEMKLRFATFSKNLDLIRSTNCKGLSYRLGLN</sequence>
<dbReference type="Pfam" id="PF08246">
    <property type="entry name" value="Inhibitor_I29"/>
    <property type="match status" value="1"/>
</dbReference>